<evidence type="ECO:0000256" key="1">
    <source>
        <dbReference type="SAM" id="MobiDB-lite"/>
    </source>
</evidence>
<evidence type="ECO:0000313" key="3">
    <source>
        <dbReference type="RefSeq" id="XP_015879526.2"/>
    </source>
</evidence>
<dbReference type="AlphaFoldDB" id="A0A6P3ZIK1"/>
<reference evidence="2" key="1">
    <citation type="submission" date="2025-05" db="UniProtKB">
        <authorList>
            <consortium name="RefSeq"/>
        </authorList>
    </citation>
    <scope>NUCLEOTIDE SEQUENCE [LARGE SCALE GENOMIC DNA]</scope>
</reference>
<dbReference type="RefSeq" id="XP_015879526.2">
    <property type="nucleotide sequence ID" value="XM_016024040.4"/>
</dbReference>
<reference evidence="3" key="2">
    <citation type="submission" date="2025-08" db="UniProtKB">
        <authorList>
            <consortium name="RefSeq"/>
        </authorList>
    </citation>
    <scope>IDENTIFICATION</scope>
    <source>
        <tissue evidence="3">Seedling</tissue>
    </source>
</reference>
<dbReference type="GeneID" id="107415676"/>
<dbReference type="FunCoup" id="A0A6P3ZIK1">
    <property type="interactions" value="288"/>
</dbReference>
<organism evidence="2 3">
    <name type="scientific">Ziziphus jujuba</name>
    <name type="common">Chinese jujube</name>
    <name type="synonym">Ziziphus sativa</name>
    <dbReference type="NCBI Taxonomy" id="326968"/>
    <lineage>
        <taxon>Eukaryota</taxon>
        <taxon>Viridiplantae</taxon>
        <taxon>Streptophyta</taxon>
        <taxon>Embryophyta</taxon>
        <taxon>Tracheophyta</taxon>
        <taxon>Spermatophyta</taxon>
        <taxon>Magnoliopsida</taxon>
        <taxon>eudicotyledons</taxon>
        <taxon>Gunneridae</taxon>
        <taxon>Pentapetalae</taxon>
        <taxon>rosids</taxon>
        <taxon>fabids</taxon>
        <taxon>Rosales</taxon>
        <taxon>Rhamnaceae</taxon>
        <taxon>Paliureae</taxon>
        <taxon>Ziziphus</taxon>
    </lineage>
</organism>
<evidence type="ECO:0000313" key="2">
    <source>
        <dbReference type="Proteomes" id="UP001652623"/>
    </source>
</evidence>
<proteinExistence type="predicted"/>
<accession>A0A6P3ZIK1</accession>
<name>A0A6P3ZIK1_ZIZJJ</name>
<dbReference type="Proteomes" id="UP001652623">
    <property type="component" value="Chromosome 1"/>
</dbReference>
<feature type="region of interest" description="Disordered" evidence="1">
    <location>
        <begin position="23"/>
        <end position="49"/>
    </location>
</feature>
<dbReference type="KEGG" id="zju:107415676"/>
<dbReference type="PANTHER" id="PTHR35485:SF4">
    <property type="entry name" value="EXPRESSED PROTEIN"/>
    <property type="match status" value="1"/>
</dbReference>
<dbReference type="PANTHER" id="PTHR35485">
    <property type="entry name" value="OS01G0888900 PROTEIN"/>
    <property type="match status" value="1"/>
</dbReference>
<dbReference type="InParanoid" id="A0A6P3ZIK1"/>
<protein>
    <submittedName>
        <fullName evidence="3">Uncharacterized protein LOC107415676</fullName>
    </submittedName>
</protein>
<gene>
    <name evidence="3" type="primary">LOC107415676</name>
</gene>
<keyword evidence="2" id="KW-1185">Reference proteome</keyword>
<sequence length="122" mass="13863">MEGLIPMVFKAIKKKRIRRQYTSLSSPSSSELAALKTHHHTSHNLSSSDFYRETTTVQNIGGHRRHKSLSSDFAFGVVSSKADHHRYHDGDHMNHAWPPSPPPRQLVRFRSHRMFSCMGAAA</sequence>